<dbReference type="GeneID" id="9752474"/>
<proteinExistence type="predicted"/>
<dbReference type="Proteomes" id="UP000006681">
    <property type="component" value="Chromosome"/>
</dbReference>
<dbReference type="KEGG" id="vdi:Vdis_1537"/>
<name>E1QTC8_VULDI</name>
<keyword evidence="2" id="KW-1185">Reference proteome</keyword>
<reference evidence="2" key="2">
    <citation type="journal article" date="2010" name="Stand. Genomic Sci.">
        <title>Complete genome sequence of Vulcanisaeta distributa type strain (IC-017T).</title>
        <authorList>
            <person name="Mavromatis K."/>
            <person name="Sikorski J."/>
            <person name="Pabst E."/>
            <person name="Teshima H."/>
            <person name="Lapidus A."/>
            <person name="Lucas S."/>
            <person name="Nolan M."/>
            <person name="Glavina Del Rio T."/>
            <person name="Cheng J."/>
            <person name="Bruce D."/>
            <person name="Goodwin L."/>
            <person name="Pitluck S."/>
            <person name="Liolios K."/>
            <person name="Ivanova N."/>
            <person name="Mikhailova N."/>
            <person name="Pati A."/>
            <person name="Chen A."/>
            <person name="Palaniappan K."/>
            <person name="Land M."/>
            <person name="Hauser L."/>
            <person name="Chang Y."/>
            <person name="Jeffries C."/>
            <person name="Rohde M."/>
            <person name="Spring S."/>
            <person name="Goker M."/>
            <person name="Wirth R."/>
            <person name="Woyke T."/>
            <person name="Bristow J."/>
            <person name="Eisen J."/>
            <person name="Markowitz V."/>
            <person name="Hugenholtz P."/>
            <person name="Klenk H."/>
            <person name="Kyrpides N."/>
        </authorList>
    </citation>
    <scope>NUCLEOTIDE SEQUENCE [LARGE SCALE GENOMIC DNA]</scope>
    <source>
        <strain evidence="2">DSM 14429 / JCM 11212 / NBRC 100878 / IC-017</strain>
    </source>
</reference>
<dbReference type="InterPro" id="IPR010268">
    <property type="entry name" value="PaREP1"/>
</dbReference>
<dbReference type="AlphaFoldDB" id="E1QTC8"/>
<dbReference type="RefSeq" id="WP_013336646.1">
    <property type="nucleotide sequence ID" value="NC_014537.1"/>
</dbReference>
<protein>
    <submittedName>
        <fullName evidence="1">PaREP1 family protein</fullName>
    </submittedName>
</protein>
<dbReference type="Pfam" id="PF05942">
    <property type="entry name" value="PaREP1"/>
    <property type="match status" value="1"/>
</dbReference>
<organism evidence="1 2">
    <name type="scientific">Vulcanisaeta distributa (strain DSM 14429 / JCM 11212 / NBRC 100878 / IC-017)</name>
    <dbReference type="NCBI Taxonomy" id="572478"/>
    <lineage>
        <taxon>Archaea</taxon>
        <taxon>Thermoproteota</taxon>
        <taxon>Thermoprotei</taxon>
        <taxon>Thermoproteales</taxon>
        <taxon>Thermoproteaceae</taxon>
        <taxon>Vulcanisaeta</taxon>
    </lineage>
</organism>
<dbReference type="STRING" id="572478.Vdis_1537"/>
<dbReference type="EMBL" id="CP002100">
    <property type="protein sequence ID" value="ADN50921.1"/>
    <property type="molecule type" value="Genomic_DNA"/>
</dbReference>
<accession>E1QTC8</accession>
<dbReference type="eggNOG" id="arCOG03712">
    <property type="taxonomic scope" value="Archaea"/>
</dbReference>
<sequence>MNTETLEKPLPKPSMEDYVNARLLEALVEARLALEFLGRGLVRNAAGKAFQSWRALLAALLRLELDRLMQVVKTDEERRWLMERAIPRVPTSRMMALSKMLSDIGHAGLLPDTALALSLHDYQYNGPDPDMALSKFRSRSDAAAAVLELISEVVRRIEELKPRIKWGNELEEALRELKDELNRVGKS</sequence>
<evidence type="ECO:0000313" key="1">
    <source>
        <dbReference type="EMBL" id="ADN50921.1"/>
    </source>
</evidence>
<gene>
    <name evidence="1" type="ordered locus">Vdis_1537</name>
</gene>
<dbReference type="OrthoDB" id="37218at2157"/>
<evidence type="ECO:0000313" key="2">
    <source>
        <dbReference type="Proteomes" id="UP000006681"/>
    </source>
</evidence>
<dbReference type="HOGENOM" id="CLU_118419_0_0_2"/>
<reference evidence="1 2" key="1">
    <citation type="journal article" date="2010" name="Stand. Genomic Sci.">
        <title>Complete genome sequence of Vulcanisaeta distributa type strain (IC-017).</title>
        <authorList>
            <person name="Mavromatis K."/>
            <person name="Sikorski J."/>
            <person name="Pabst E."/>
            <person name="Teshima H."/>
            <person name="Lapidus A."/>
            <person name="Lucas S."/>
            <person name="Nolan M."/>
            <person name="Glavina Del Rio T."/>
            <person name="Cheng J.F."/>
            <person name="Bruce D."/>
            <person name="Goodwin L."/>
            <person name="Pitluck S."/>
            <person name="Liolios K."/>
            <person name="Ivanova N."/>
            <person name="Mikhailova N."/>
            <person name="Pati A."/>
            <person name="Chen A."/>
            <person name="Palaniappan K."/>
            <person name="Land M."/>
            <person name="Hauser L."/>
            <person name="Chang Y.J."/>
            <person name="Jeffries C.D."/>
            <person name="Rohde M."/>
            <person name="Spring S."/>
            <person name="Goker M."/>
            <person name="Wirth R."/>
            <person name="Woyke T."/>
            <person name="Bristow J."/>
            <person name="Eisen J.A."/>
            <person name="Markowitz V."/>
            <person name="Hugenholtz P."/>
            <person name="Klenk H.P."/>
            <person name="Kyrpides N.C."/>
        </authorList>
    </citation>
    <scope>NUCLEOTIDE SEQUENCE [LARGE SCALE GENOMIC DNA]</scope>
    <source>
        <strain evidence="2">DSM 14429 / JCM 11212 / NBRC 100878 / IC-017</strain>
    </source>
</reference>